<feature type="chain" id="PRO_5009582824" description="Lipoprotein" evidence="2">
    <location>
        <begin position="17"/>
        <end position="288"/>
    </location>
</feature>
<reference evidence="3 4" key="1">
    <citation type="journal article" date="2016" name="Nat. Commun.">
        <title>Thousands of microbial genomes shed light on interconnected biogeochemical processes in an aquifer system.</title>
        <authorList>
            <person name="Anantharaman K."/>
            <person name="Brown C.T."/>
            <person name="Hug L.A."/>
            <person name="Sharon I."/>
            <person name="Castelle C.J."/>
            <person name="Probst A.J."/>
            <person name="Thomas B.C."/>
            <person name="Singh A."/>
            <person name="Wilkins M.J."/>
            <person name="Karaoz U."/>
            <person name="Brodie E.L."/>
            <person name="Williams K.H."/>
            <person name="Hubbard S.S."/>
            <person name="Banfield J.F."/>
        </authorList>
    </citation>
    <scope>NUCLEOTIDE SEQUENCE [LARGE SCALE GENOMIC DNA]</scope>
</reference>
<dbReference type="Proteomes" id="UP000176787">
    <property type="component" value="Unassembled WGS sequence"/>
</dbReference>
<name>A0A1G2F3M9_9BACT</name>
<evidence type="ECO:0000256" key="2">
    <source>
        <dbReference type="SAM" id="SignalP"/>
    </source>
</evidence>
<evidence type="ECO:0000256" key="1">
    <source>
        <dbReference type="SAM" id="MobiDB-lite"/>
    </source>
</evidence>
<sequence length="288" mass="30462">MKKLILLVLMMVMAVAGGCGTTKGSSMASILNTPGGTAAAVMGGIALVALVDNTTNPTKKPVISRDSSSGETVVVAPRGEITTLVRSRGDDTVVAQGGGDGGGGGYGYPYFGGYPGSSSHSIVRSSSSDAKPTPTEATDEEWIAEKKKEFVNSGYPPSKAAVMARKAYLEEMRQKKELKGEISKAREEIYEKSIPAGENKKPEEQKKANELKEKTPPSADGGFILGPFPGDPEKPINEEKTVGKGNDSMPTGLAKRLADLTSETFTPPESPKGKILQRDKEGNWRQVN</sequence>
<feature type="region of interest" description="Disordered" evidence="1">
    <location>
        <begin position="190"/>
        <end position="288"/>
    </location>
</feature>
<proteinExistence type="predicted"/>
<evidence type="ECO:0000313" key="4">
    <source>
        <dbReference type="Proteomes" id="UP000176787"/>
    </source>
</evidence>
<feature type="compositionally biased region" description="Basic and acidic residues" evidence="1">
    <location>
        <begin position="198"/>
        <end position="215"/>
    </location>
</feature>
<comment type="caution">
    <text evidence="3">The sequence shown here is derived from an EMBL/GenBank/DDBJ whole genome shotgun (WGS) entry which is preliminary data.</text>
</comment>
<evidence type="ECO:0000313" key="3">
    <source>
        <dbReference type="EMBL" id="OGZ32198.1"/>
    </source>
</evidence>
<keyword evidence="2" id="KW-0732">Signal</keyword>
<gene>
    <name evidence="3" type="ORF">A3H02_00760</name>
</gene>
<organism evidence="3 4">
    <name type="scientific">Candidatus Niyogibacteria bacterium RIFCSPLOWO2_12_FULL_41_13</name>
    <dbReference type="NCBI Taxonomy" id="1801726"/>
    <lineage>
        <taxon>Bacteria</taxon>
        <taxon>Candidatus Niyogiibacteriota</taxon>
    </lineage>
</organism>
<evidence type="ECO:0008006" key="5">
    <source>
        <dbReference type="Google" id="ProtNLM"/>
    </source>
</evidence>
<feature type="compositionally biased region" description="Basic and acidic residues" evidence="1">
    <location>
        <begin position="231"/>
        <end position="242"/>
    </location>
</feature>
<accession>A0A1G2F3M9</accession>
<dbReference type="AlphaFoldDB" id="A0A1G2F3M9"/>
<dbReference type="EMBL" id="MHMS01000012">
    <property type="protein sequence ID" value="OGZ32198.1"/>
    <property type="molecule type" value="Genomic_DNA"/>
</dbReference>
<dbReference type="PROSITE" id="PS51257">
    <property type="entry name" value="PROKAR_LIPOPROTEIN"/>
    <property type="match status" value="1"/>
</dbReference>
<feature type="signal peptide" evidence="2">
    <location>
        <begin position="1"/>
        <end position="16"/>
    </location>
</feature>
<protein>
    <recommendedName>
        <fullName evidence="5">Lipoprotein</fullName>
    </recommendedName>
</protein>
<feature type="compositionally biased region" description="Basic and acidic residues" evidence="1">
    <location>
        <begin position="276"/>
        <end position="288"/>
    </location>
</feature>